<dbReference type="RefSeq" id="WP_359260134.1">
    <property type="nucleotide sequence ID" value="NZ_JBFAEG010000029.1"/>
</dbReference>
<dbReference type="Proteomes" id="UP001551011">
    <property type="component" value="Unassembled WGS sequence"/>
</dbReference>
<gene>
    <name evidence="1" type="ORF">AB0H04_33925</name>
</gene>
<dbReference type="EMBL" id="JBFAEG010000029">
    <property type="protein sequence ID" value="MEU5711797.1"/>
    <property type="molecule type" value="Genomic_DNA"/>
</dbReference>
<protein>
    <submittedName>
        <fullName evidence="1">Uncharacterized protein</fullName>
    </submittedName>
</protein>
<proteinExistence type="predicted"/>
<evidence type="ECO:0000313" key="1">
    <source>
        <dbReference type="EMBL" id="MEU5711797.1"/>
    </source>
</evidence>
<name>A0ABV3AIL4_9ACTN</name>
<organism evidence="1 2">
    <name type="scientific">Streptomyces flaveolus</name>
    <dbReference type="NCBI Taxonomy" id="67297"/>
    <lineage>
        <taxon>Bacteria</taxon>
        <taxon>Bacillati</taxon>
        <taxon>Actinomycetota</taxon>
        <taxon>Actinomycetes</taxon>
        <taxon>Kitasatosporales</taxon>
        <taxon>Streptomycetaceae</taxon>
        <taxon>Streptomyces</taxon>
    </lineage>
</organism>
<comment type="caution">
    <text evidence="1">The sequence shown here is derived from an EMBL/GenBank/DDBJ whole genome shotgun (WGS) entry which is preliminary data.</text>
</comment>
<sequence length="263" mass="28553">MTELTTTRTKDAGAEGAVRALELGGGHVTATAVANVREYRVDGRAIVVNCGTRDAYVAESPRRPIPPLTSAIVADTVIGEAGLLLVLRTDDEDAADIGGITGAPGWARLGELLGDRITDGPGTTGGVPFDARIPLWRGPQETVGRVAFDPAHILREAPAPGPEELFEVRVNLWFAPAGTDCFIHNRHEFIEVHTQVAGRGRMQKFRRQDLGTLYQDLPMSPGYTTPDPFCSPGSDGGFVYPWHQYHADTDCVWLAIEYHRLAR</sequence>
<keyword evidence="2" id="KW-1185">Reference proteome</keyword>
<reference evidence="1 2" key="1">
    <citation type="submission" date="2024-06" db="EMBL/GenBank/DDBJ databases">
        <title>The Natural Products Discovery Center: Release of the First 8490 Sequenced Strains for Exploring Actinobacteria Biosynthetic Diversity.</title>
        <authorList>
            <person name="Kalkreuter E."/>
            <person name="Kautsar S.A."/>
            <person name="Yang D."/>
            <person name="Bader C.D."/>
            <person name="Teijaro C.N."/>
            <person name="Fluegel L."/>
            <person name="Davis C.M."/>
            <person name="Simpson J.R."/>
            <person name="Lauterbach L."/>
            <person name="Steele A.D."/>
            <person name="Gui C."/>
            <person name="Meng S."/>
            <person name="Li G."/>
            <person name="Viehrig K."/>
            <person name="Ye F."/>
            <person name="Su P."/>
            <person name="Kiefer A.F."/>
            <person name="Nichols A."/>
            <person name="Cepeda A.J."/>
            <person name="Yan W."/>
            <person name="Fan B."/>
            <person name="Jiang Y."/>
            <person name="Adhikari A."/>
            <person name="Zheng C.-J."/>
            <person name="Schuster L."/>
            <person name="Cowan T.M."/>
            <person name="Smanski M.J."/>
            <person name="Chevrette M.G."/>
            <person name="De Carvalho L.P.S."/>
            <person name="Shen B."/>
        </authorList>
    </citation>
    <scope>NUCLEOTIDE SEQUENCE [LARGE SCALE GENOMIC DNA]</scope>
    <source>
        <strain evidence="1 2">NPDC020594</strain>
    </source>
</reference>
<evidence type="ECO:0000313" key="2">
    <source>
        <dbReference type="Proteomes" id="UP001551011"/>
    </source>
</evidence>
<accession>A0ABV3AIL4</accession>